<organism evidence="3 4">
    <name type="scientific">Stenomitos frigidus ULC18</name>
    <dbReference type="NCBI Taxonomy" id="2107698"/>
    <lineage>
        <taxon>Bacteria</taxon>
        <taxon>Bacillati</taxon>
        <taxon>Cyanobacteriota</taxon>
        <taxon>Cyanophyceae</taxon>
        <taxon>Leptolyngbyales</taxon>
        <taxon>Leptolyngbyaceae</taxon>
        <taxon>Stenomitos</taxon>
    </lineage>
</organism>
<reference evidence="4" key="1">
    <citation type="submission" date="2018-02" db="EMBL/GenBank/DDBJ databases">
        <authorList>
            <person name="Moore K."/>
            <person name="Momper L."/>
        </authorList>
    </citation>
    <scope>NUCLEOTIDE SEQUENCE [LARGE SCALE GENOMIC DNA]</scope>
    <source>
        <strain evidence="4">ULC18</strain>
    </source>
</reference>
<dbReference type="EMBL" id="PVWK01000142">
    <property type="protein sequence ID" value="PSB24625.1"/>
    <property type="molecule type" value="Genomic_DNA"/>
</dbReference>
<feature type="compositionally biased region" description="Low complexity" evidence="2">
    <location>
        <begin position="121"/>
        <end position="133"/>
    </location>
</feature>
<feature type="coiled-coil region" evidence="1">
    <location>
        <begin position="36"/>
        <end position="80"/>
    </location>
</feature>
<feature type="region of interest" description="Disordered" evidence="2">
    <location>
        <begin position="110"/>
        <end position="133"/>
    </location>
</feature>
<protein>
    <submittedName>
        <fullName evidence="3">Uncharacterized protein</fullName>
    </submittedName>
</protein>
<accession>A0A2T1DVU9</accession>
<evidence type="ECO:0000313" key="4">
    <source>
        <dbReference type="Proteomes" id="UP000239576"/>
    </source>
</evidence>
<keyword evidence="4" id="KW-1185">Reference proteome</keyword>
<evidence type="ECO:0000313" key="3">
    <source>
        <dbReference type="EMBL" id="PSB24625.1"/>
    </source>
</evidence>
<keyword evidence="1" id="KW-0175">Coiled coil</keyword>
<sequence>MSRKKRTSRMLENAELRSAGLKAVDPKMDFGDVRTLANLTAQMSQLRAKLDAYNTALAIIDSSKTEIDALEKTLGDLADQMLIGVAFKYGKNSREYEMAGGVRKSERIRRSTVSRLKASADEPASSSASGQAV</sequence>
<reference evidence="3 4" key="2">
    <citation type="submission" date="2018-03" db="EMBL/GenBank/DDBJ databases">
        <title>The ancient ancestry and fast evolution of plastids.</title>
        <authorList>
            <person name="Moore K.R."/>
            <person name="Magnabosco C."/>
            <person name="Momper L."/>
            <person name="Gold D.A."/>
            <person name="Bosak T."/>
            <person name="Fournier G.P."/>
        </authorList>
    </citation>
    <scope>NUCLEOTIDE SEQUENCE [LARGE SCALE GENOMIC DNA]</scope>
    <source>
        <strain evidence="3 4">ULC18</strain>
    </source>
</reference>
<gene>
    <name evidence="3" type="ORF">C7B82_26775</name>
</gene>
<dbReference type="RefSeq" id="WP_106259871.1">
    <property type="nucleotide sequence ID" value="NZ_CAWNSW010000105.1"/>
</dbReference>
<evidence type="ECO:0000256" key="2">
    <source>
        <dbReference type="SAM" id="MobiDB-lite"/>
    </source>
</evidence>
<dbReference type="OrthoDB" id="531519at2"/>
<dbReference type="AlphaFoldDB" id="A0A2T1DVU9"/>
<dbReference type="Proteomes" id="UP000239576">
    <property type="component" value="Unassembled WGS sequence"/>
</dbReference>
<evidence type="ECO:0000256" key="1">
    <source>
        <dbReference type="SAM" id="Coils"/>
    </source>
</evidence>
<proteinExistence type="predicted"/>
<name>A0A2T1DVU9_9CYAN</name>
<comment type="caution">
    <text evidence="3">The sequence shown here is derived from an EMBL/GenBank/DDBJ whole genome shotgun (WGS) entry which is preliminary data.</text>
</comment>